<keyword evidence="3" id="KW-1133">Transmembrane helix</keyword>
<keyword evidence="3" id="KW-0812">Transmembrane</keyword>
<feature type="region of interest" description="Disordered" evidence="2">
    <location>
        <begin position="85"/>
        <end position="104"/>
    </location>
</feature>
<name>A0A967EGF7_9RHOB</name>
<organism evidence="4 5">
    <name type="scientific">Roseovarius gahaiensis</name>
    <dbReference type="NCBI Taxonomy" id="2716691"/>
    <lineage>
        <taxon>Bacteria</taxon>
        <taxon>Pseudomonadati</taxon>
        <taxon>Pseudomonadota</taxon>
        <taxon>Alphaproteobacteria</taxon>
        <taxon>Rhodobacterales</taxon>
        <taxon>Roseobacteraceae</taxon>
        <taxon>Roseovarius</taxon>
    </lineage>
</organism>
<dbReference type="AlphaFoldDB" id="A0A967EGF7"/>
<protein>
    <submittedName>
        <fullName evidence="4">Uncharacterized protein</fullName>
    </submittedName>
</protein>
<accession>A0A967EGF7</accession>
<feature type="coiled-coil region" evidence="1">
    <location>
        <begin position="45"/>
        <end position="76"/>
    </location>
</feature>
<dbReference type="EMBL" id="JAAORB010000013">
    <property type="protein sequence ID" value="NHQ74570.1"/>
    <property type="molecule type" value="Genomic_DNA"/>
</dbReference>
<comment type="caution">
    <text evidence="4">The sequence shown here is derived from an EMBL/GenBank/DDBJ whole genome shotgun (WGS) entry which is preliminary data.</text>
</comment>
<evidence type="ECO:0000256" key="1">
    <source>
        <dbReference type="SAM" id="Coils"/>
    </source>
</evidence>
<dbReference type="Proteomes" id="UP000639775">
    <property type="component" value="Unassembled WGS sequence"/>
</dbReference>
<keyword evidence="3" id="KW-0472">Membrane</keyword>
<keyword evidence="1" id="KW-0175">Coiled coil</keyword>
<gene>
    <name evidence="4" type="ORF">HAT86_08845</name>
</gene>
<dbReference type="RefSeq" id="WP_167196018.1">
    <property type="nucleotide sequence ID" value="NZ_JAAORB010000013.1"/>
</dbReference>
<evidence type="ECO:0000313" key="5">
    <source>
        <dbReference type="Proteomes" id="UP000639775"/>
    </source>
</evidence>
<keyword evidence="5" id="KW-1185">Reference proteome</keyword>
<reference evidence="4" key="1">
    <citation type="submission" date="2020-03" db="EMBL/GenBank/DDBJ databases">
        <title>Roseovarius gahaiensis sp. nov., isolated from Gahai Saline Lake, China.</title>
        <authorList>
            <person name="Sun X."/>
        </authorList>
    </citation>
    <scope>NUCLEOTIDE SEQUENCE</scope>
    <source>
        <strain evidence="4">GH877</strain>
    </source>
</reference>
<feature type="transmembrane region" description="Helical" evidence="3">
    <location>
        <begin position="6"/>
        <end position="26"/>
    </location>
</feature>
<sequence length="104" mass="11865">MEIELWTLFDALMKWVIIPIAAVLWVHNQKIGGHEKEVLRIMTLLSERKDQRDEDRAELKEALRDLRAAILRLDERLADFALAQSVQGASGRVDPSSAGRRNDS</sequence>
<evidence type="ECO:0000256" key="2">
    <source>
        <dbReference type="SAM" id="MobiDB-lite"/>
    </source>
</evidence>
<proteinExistence type="predicted"/>
<evidence type="ECO:0000313" key="4">
    <source>
        <dbReference type="EMBL" id="NHQ74570.1"/>
    </source>
</evidence>
<evidence type="ECO:0000256" key="3">
    <source>
        <dbReference type="SAM" id="Phobius"/>
    </source>
</evidence>